<dbReference type="Proteomes" id="UP001179280">
    <property type="component" value="Unassembled WGS sequence"/>
</dbReference>
<evidence type="ECO:0000313" key="11">
    <source>
        <dbReference type="Proteomes" id="UP001179280"/>
    </source>
</evidence>
<evidence type="ECO:0000259" key="8">
    <source>
        <dbReference type="PROSITE" id="PS50111"/>
    </source>
</evidence>
<keyword evidence="2" id="KW-1003">Cell membrane</keyword>
<name>A0ABS2SYG7_9BACI</name>
<dbReference type="PANTHER" id="PTHR32089">
    <property type="entry name" value="METHYL-ACCEPTING CHEMOTAXIS PROTEIN MCPB"/>
    <property type="match status" value="1"/>
</dbReference>
<reference evidence="10" key="1">
    <citation type="submission" date="2021-01" db="EMBL/GenBank/DDBJ databases">
        <title>Genomic Encyclopedia of Type Strains, Phase IV (KMG-IV): sequencing the most valuable type-strain genomes for metagenomic binning, comparative biology and taxonomic classification.</title>
        <authorList>
            <person name="Goeker M."/>
        </authorList>
    </citation>
    <scope>NUCLEOTIDE SEQUENCE</scope>
    <source>
        <strain evidence="10">DSM 21943</strain>
    </source>
</reference>
<feature type="transmembrane region" description="Helical" evidence="7">
    <location>
        <begin position="151"/>
        <end position="176"/>
    </location>
</feature>
<keyword evidence="7" id="KW-1133">Transmembrane helix</keyword>
<dbReference type="PROSITE" id="PS50885">
    <property type="entry name" value="HAMP"/>
    <property type="match status" value="1"/>
</dbReference>
<accession>A0ABS2SYG7</accession>
<feature type="transmembrane region" description="Helical" evidence="7">
    <location>
        <begin position="7"/>
        <end position="28"/>
    </location>
</feature>
<dbReference type="EMBL" id="JAFBCV010000015">
    <property type="protein sequence ID" value="MBM7840573.1"/>
    <property type="molecule type" value="Genomic_DNA"/>
</dbReference>
<dbReference type="SUPFAM" id="SSF58104">
    <property type="entry name" value="Methyl-accepting chemotaxis protein (MCP) signaling domain"/>
    <property type="match status" value="1"/>
</dbReference>
<gene>
    <name evidence="10" type="ORF">JOC54_003866</name>
</gene>
<keyword evidence="11" id="KW-1185">Reference proteome</keyword>
<dbReference type="CDD" id="cd06225">
    <property type="entry name" value="HAMP"/>
    <property type="match status" value="1"/>
</dbReference>
<evidence type="ECO:0000256" key="4">
    <source>
        <dbReference type="ARBA" id="ARBA00023224"/>
    </source>
</evidence>
<evidence type="ECO:0000256" key="3">
    <source>
        <dbReference type="ARBA" id="ARBA00023136"/>
    </source>
</evidence>
<dbReference type="PROSITE" id="PS50111">
    <property type="entry name" value="CHEMOTAXIS_TRANSDUC_2"/>
    <property type="match status" value="1"/>
</dbReference>
<comment type="similarity">
    <text evidence="5">Belongs to the methyl-accepting chemotaxis (MCP) protein family.</text>
</comment>
<dbReference type="SMART" id="SM00304">
    <property type="entry name" value="HAMP"/>
    <property type="match status" value="1"/>
</dbReference>
<feature type="domain" description="HAMP" evidence="9">
    <location>
        <begin position="173"/>
        <end position="226"/>
    </location>
</feature>
<keyword evidence="7" id="KW-0812">Transmembrane</keyword>
<evidence type="ECO:0000313" key="10">
    <source>
        <dbReference type="EMBL" id="MBM7840573.1"/>
    </source>
</evidence>
<dbReference type="Pfam" id="PF00015">
    <property type="entry name" value="MCPsignal"/>
    <property type="match status" value="1"/>
</dbReference>
<comment type="subcellular location">
    <subcellularLocation>
        <location evidence="1">Cell membrane</location>
    </subcellularLocation>
</comment>
<feature type="domain" description="Methyl-accepting transducer" evidence="8">
    <location>
        <begin position="245"/>
        <end position="481"/>
    </location>
</feature>
<dbReference type="RefSeq" id="WP_204468243.1">
    <property type="nucleotide sequence ID" value="NZ_JAFBCV010000015.1"/>
</dbReference>
<evidence type="ECO:0000256" key="6">
    <source>
        <dbReference type="PROSITE-ProRule" id="PRU00284"/>
    </source>
</evidence>
<proteinExistence type="inferred from homology"/>
<keyword evidence="3 7" id="KW-0472">Membrane</keyword>
<dbReference type="InterPro" id="IPR003660">
    <property type="entry name" value="HAMP_dom"/>
</dbReference>
<evidence type="ECO:0000259" key="9">
    <source>
        <dbReference type="PROSITE" id="PS50885"/>
    </source>
</evidence>
<comment type="caution">
    <text evidence="10">The sequence shown here is derived from an EMBL/GenBank/DDBJ whole genome shotgun (WGS) entry which is preliminary data.</text>
</comment>
<dbReference type="SMART" id="SM00283">
    <property type="entry name" value="MA"/>
    <property type="match status" value="1"/>
</dbReference>
<dbReference type="PRINTS" id="PR00260">
    <property type="entry name" value="CHEMTRNSDUCR"/>
</dbReference>
<keyword evidence="4 6" id="KW-0807">Transducer</keyword>
<organism evidence="10 11">
    <name type="scientific">Shouchella xiaoxiensis</name>
    <dbReference type="NCBI Taxonomy" id="766895"/>
    <lineage>
        <taxon>Bacteria</taxon>
        <taxon>Bacillati</taxon>
        <taxon>Bacillota</taxon>
        <taxon>Bacilli</taxon>
        <taxon>Bacillales</taxon>
        <taxon>Bacillaceae</taxon>
        <taxon>Shouchella</taxon>
    </lineage>
</organism>
<dbReference type="Gene3D" id="1.10.287.950">
    <property type="entry name" value="Methyl-accepting chemotaxis protein"/>
    <property type="match status" value="1"/>
</dbReference>
<evidence type="ECO:0000256" key="5">
    <source>
        <dbReference type="ARBA" id="ARBA00029447"/>
    </source>
</evidence>
<dbReference type="Pfam" id="PF00672">
    <property type="entry name" value="HAMP"/>
    <property type="match status" value="1"/>
</dbReference>
<dbReference type="InterPro" id="IPR004089">
    <property type="entry name" value="MCPsignal_dom"/>
</dbReference>
<evidence type="ECO:0000256" key="2">
    <source>
        <dbReference type="ARBA" id="ARBA00022475"/>
    </source>
</evidence>
<evidence type="ECO:0000256" key="1">
    <source>
        <dbReference type="ARBA" id="ARBA00004236"/>
    </source>
</evidence>
<dbReference type="Gene3D" id="6.10.340.10">
    <property type="match status" value="1"/>
</dbReference>
<dbReference type="PANTHER" id="PTHR32089:SF112">
    <property type="entry name" value="LYSOZYME-LIKE PROTEIN-RELATED"/>
    <property type="match status" value="1"/>
</dbReference>
<evidence type="ECO:0000256" key="7">
    <source>
        <dbReference type="SAM" id="Phobius"/>
    </source>
</evidence>
<dbReference type="InterPro" id="IPR004090">
    <property type="entry name" value="Chemotax_Me-accpt_rcpt"/>
</dbReference>
<protein>
    <submittedName>
        <fullName evidence="10">Methyl-accepting chemotaxis protein</fullName>
    </submittedName>
</protein>
<sequence>MIQKKLIGGYVAIAVLMLCLVGAVSFFGGSVKDVLHENGTESYHTFEQQNESLQIWNEIEANVAAALISGEAPAIPADVPEEWTELVTQLETAVIPAIVEGDLDAARVAWNAQLVEAGEIGGSILLEQQTLLENGIGQMEEASAMINNQMLVAWVILVVSIGVGLAIAIQQARMVLIPLRRLLRRSNQIADGDFSKKPLRLHVNDEFGLFTQSFNRMTSELKKSLEQTAAASDGLVTTSAHLTNQAEKTIKDASYIESASKVVESAIAKQIKTSQQSVQSTDDLAQRVEHITLALSTAEDATEAVHTLVHDGTIRVTESSNQMDIIATNTDRASAFVNQLSGRSHEMLQAVDSLSGISKQTNLLALNAAIEAEHAGEHGRGFAVVADQVRKLAAESEQAANRVDQMIRSVQADVLSVSAEMKTGEAGILAGKNAMEEMRAVFEQIQEAVEKLNQEIYIVSNATQSIAGSTLDLTVLISDLKEASEESGEQTKKAALAASEQLLVMREVVEHILRIEETAQHLQVAAQTFNLKEEKMEEE</sequence>